<dbReference type="AlphaFoldDB" id="A0A067JTF4"/>
<keyword evidence="2" id="KW-1185">Reference proteome</keyword>
<sequence>MVLAQEYVWVEKSVAGTDDYGNLKLRNDIADIKEYVSEGLVAAIAVTKHEMEERMESLS</sequence>
<gene>
    <name evidence="1" type="ORF">JCGZ_22209</name>
</gene>
<proteinExistence type="predicted"/>
<accession>A0A067JTF4</accession>
<dbReference type="EMBL" id="KK914929">
    <property type="protein sequence ID" value="KDP26108.1"/>
    <property type="molecule type" value="Genomic_DNA"/>
</dbReference>
<dbReference type="Proteomes" id="UP000027138">
    <property type="component" value="Unassembled WGS sequence"/>
</dbReference>
<reference evidence="1 2" key="1">
    <citation type="journal article" date="2014" name="PLoS ONE">
        <title>Global Analysis of Gene Expression Profiles in Physic Nut (Jatropha curcas L.) Seedlings Exposed to Salt Stress.</title>
        <authorList>
            <person name="Zhang L."/>
            <person name="Zhang C."/>
            <person name="Wu P."/>
            <person name="Chen Y."/>
            <person name="Li M."/>
            <person name="Jiang H."/>
            <person name="Wu G."/>
        </authorList>
    </citation>
    <scope>NUCLEOTIDE SEQUENCE [LARGE SCALE GENOMIC DNA]</scope>
    <source>
        <strain evidence="2">cv. GZQX0401</strain>
        <tissue evidence="1">Young leaves</tissue>
    </source>
</reference>
<evidence type="ECO:0000313" key="1">
    <source>
        <dbReference type="EMBL" id="KDP26108.1"/>
    </source>
</evidence>
<name>A0A067JTF4_JATCU</name>
<organism evidence="1 2">
    <name type="scientific">Jatropha curcas</name>
    <name type="common">Barbados nut</name>
    <dbReference type="NCBI Taxonomy" id="180498"/>
    <lineage>
        <taxon>Eukaryota</taxon>
        <taxon>Viridiplantae</taxon>
        <taxon>Streptophyta</taxon>
        <taxon>Embryophyta</taxon>
        <taxon>Tracheophyta</taxon>
        <taxon>Spermatophyta</taxon>
        <taxon>Magnoliopsida</taxon>
        <taxon>eudicotyledons</taxon>
        <taxon>Gunneridae</taxon>
        <taxon>Pentapetalae</taxon>
        <taxon>rosids</taxon>
        <taxon>fabids</taxon>
        <taxon>Malpighiales</taxon>
        <taxon>Euphorbiaceae</taxon>
        <taxon>Crotonoideae</taxon>
        <taxon>Jatropheae</taxon>
        <taxon>Jatropha</taxon>
    </lineage>
</organism>
<protein>
    <submittedName>
        <fullName evidence="1">Uncharacterized protein</fullName>
    </submittedName>
</protein>
<evidence type="ECO:0000313" key="2">
    <source>
        <dbReference type="Proteomes" id="UP000027138"/>
    </source>
</evidence>